<dbReference type="Proteomes" id="UP000305709">
    <property type="component" value="Unassembled WGS sequence"/>
</dbReference>
<dbReference type="OrthoDB" id="9815497at2"/>
<reference evidence="3 4" key="1">
    <citation type="submission" date="2019-06" db="EMBL/GenBank/DDBJ databases">
        <authorList>
            <person name="Jiang L."/>
        </authorList>
    </citation>
    <scope>NUCLEOTIDE SEQUENCE [LARGE SCALE GENOMIC DNA]</scope>
    <source>
        <strain evidence="3 4">YIM 48858</strain>
    </source>
</reference>
<feature type="domain" description="XdhC- CoxI" evidence="1">
    <location>
        <begin position="25"/>
        <end position="89"/>
    </location>
</feature>
<name>A0A5C4N6N3_9RHOB</name>
<feature type="domain" description="XdhC Rossmann" evidence="2">
    <location>
        <begin position="168"/>
        <end position="306"/>
    </location>
</feature>
<dbReference type="RefSeq" id="WP_139083742.1">
    <property type="nucleotide sequence ID" value="NZ_VDFV01000071.1"/>
</dbReference>
<accession>A0A5C4N6N3</accession>
<dbReference type="AlphaFoldDB" id="A0A5C4N6N3"/>
<dbReference type="PANTHER" id="PTHR30388:SF4">
    <property type="entry name" value="MOLYBDENUM COFACTOR INSERTION CHAPERONE PAOD"/>
    <property type="match status" value="1"/>
</dbReference>
<evidence type="ECO:0000313" key="3">
    <source>
        <dbReference type="EMBL" id="TNC61102.1"/>
    </source>
</evidence>
<sequence>MRRADTMDWDDDLDDEVRPRLFAAARAGEAVGLGTIIAADGGPRPVGAQMVVTADMRRGVLSGGCIDADVARHAREVLAGDGPRRLVYGRGSPFLDLALPCGRRLEVLVERIEPDDPAVHALERFSQQRQRAVWLSDGHARACRQLTDEPSDGEPWAARVVFEPRRHLIVVGSDAFARAIAALGLRTRWEVTLVGALDSDRVPAGLRVVTGRLERALATCHMDRWTAVAVALHDTEAEVEALDPALRSDAFYVGALGSRSRLVERRERLQEAGLGAQPIDRLHAPIGLPLGGTSPREVALAVMAEVAQEARRSLLAYFQPGGLAPQAMAALAVTPRPDVRGSLLR</sequence>
<gene>
    <name evidence="3" type="ORF">FHG71_21475</name>
</gene>
<evidence type="ECO:0000259" key="2">
    <source>
        <dbReference type="Pfam" id="PF13478"/>
    </source>
</evidence>
<evidence type="ECO:0000259" key="1">
    <source>
        <dbReference type="Pfam" id="PF02625"/>
    </source>
</evidence>
<protein>
    <submittedName>
        <fullName evidence="3">XdhC family protein</fullName>
    </submittedName>
</protein>
<dbReference type="Gene3D" id="3.40.50.720">
    <property type="entry name" value="NAD(P)-binding Rossmann-like Domain"/>
    <property type="match status" value="1"/>
</dbReference>
<dbReference type="Pfam" id="PF13478">
    <property type="entry name" value="XdhC_C"/>
    <property type="match status" value="1"/>
</dbReference>
<dbReference type="EMBL" id="VDFV01000071">
    <property type="protein sequence ID" value="TNC61102.1"/>
    <property type="molecule type" value="Genomic_DNA"/>
</dbReference>
<dbReference type="PANTHER" id="PTHR30388">
    <property type="entry name" value="ALDEHYDE OXIDOREDUCTASE MOLYBDENUM COFACTOR ASSEMBLY PROTEIN"/>
    <property type="match status" value="1"/>
</dbReference>
<dbReference type="InterPro" id="IPR027051">
    <property type="entry name" value="XdhC_Rossmann_dom"/>
</dbReference>
<keyword evidence="4" id="KW-1185">Reference proteome</keyword>
<organism evidence="3 4">
    <name type="scientific">Rubellimicrobium roseum</name>
    <dbReference type="NCBI Taxonomy" id="687525"/>
    <lineage>
        <taxon>Bacteria</taxon>
        <taxon>Pseudomonadati</taxon>
        <taxon>Pseudomonadota</taxon>
        <taxon>Alphaproteobacteria</taxon>
        <taxon>Rhodobacterales</taxon>
        <taxon>Roseobacteraceae</taxon>
        <taxon>Rubellimicrobium</taxon>
    </lineage>
</organism>
<dbReference type="InterPro" id="IPR003777">
    <property type="entry name" value="XdhC_CoxI"/>
</dbReference>
<evidence type="ECO:0000313" key="4">
    <source>
        <dbReference type="Proteomes" id="UP000305709"/>
    </source>
</evidence>
<proteinExistence type="predicted"/>
<comment type="caution">
    <text evidence="3">The sequence shown here is derived from an EMBL/GenBank/DDBJ whole genome shotgun (WGS) entry which is preliminary data.</text>
</comment>
<dbReference type="Pfam" id="PF02625">
    <property type="entry name" value="XdhC_CoxI"/>
    <property type="match status" value="1"/>
</dbReference>
<dbReference type="InterPro" id="IPR052698">
    <property type="entry name" value="MoCofactor_Util/Proc"/>
</dbReference>